<proteinExistence type="predicted"/>
<dbReference type="EMBL" id="LT629802">
    <property type="protein sequence ID" value="SDV04693.1"/>
    <property type="molecule type" value="Genomic_DNA"/>
</dbReference>
<dbReference type="AlphaFoldDB" id="A0A1H2NGY8"/>
<organism evidence="2 3">
    <name type="scientific">Pseudomonas mucidolens</name>
    <dbReference type="NCBI Taxonomy" id="46679"/>
    <lineage>
        <taxon>Bacteria</taxon>
        <taxon>Pseudomonadati</taxon>
        <taxon>Pseudomonadota</taxon>
        <taxon>Gammaproteobacteria</taxon>
        <taxon>Pseudomonadales</taxon>
        <taxon>Pseudomonadaceae</taxon>
        <taxon>Pseudomonas</taxon>
    </lineage>
</organism>
<gene>
    <name evidence="2" type="ORF">SAMN05216202_3716</name>
</gene>
<keyword evidence="3" id="KW-1185">Reference proteome</keyword>
<evidence type="ECO:0000313" key="3">
    <source>
        <dbReference type="Proteomes" id="UP000198600"/>
    </source>
</evidence>
<dbReference type="STRING" id="46679.SAMN05216202_3716"/>
<dbReference type="Proteomes" id="UP000198600">
    <property type="component" value="Chromosome I"/>
</dbReference>
<dbReference type="Gene3D" id="1.10.287.1700">
    <property type="match status" value="1"/>
</dbReference>
<evidence type="ECO:0000256" key="1">
    <source>
        <dbReference type="SAM" id="Coils"/>
    </source>
</evidence>
<sequence length="137" mass="16018">MFLSEIETLRRLRRHRAERAERTLRDAKRLQGTLQDQVHQAHAALDQARQQAAQKTAELVSRHQGQVVSLQDLKTWGNQERRLLAGTAREEGELRELYQRQQRQVTHVETAQRQVTECLREVEKLQELAHLLAQEAL</sequence>
<dbReference type="OrthoDB" id="7032075at2"/>
<reference evidence="3" key="1">
    <citation type="submission" date="2016-10" db="EMBL/GenBank/DDBJ databases">
        <authorList>
            <person name="Varghese N."/>
            <person name="Submissions S."/>
        </authorList>
    </citation>
    <scope>NUCLEOTIDE SEQUENCE [LARGE SCALE GENOMIC DNA]</scope>
    <source>
        <strain evidence="3">LMG 2223</strain>
    </source>
</reference>
<name>A0A1H2NGY8_9PSED</name>
<feature type="coiled-coil region" evidence="1">
    <location>
        <begin position="108"/>
        <end position="135"/>
    </location>
</feature>
<protein>
    <submittedName>
        <fullName evidence="2">Type III secretion protein YscO</fullName>
    </submittedName>
</protein>
<keyword evidence="1" id="KW-0175">Coiled coil</keyword>
<evidence type="ECO:0000313" key="2">
    <source>
        <dbReference type="EMBL" id="SDV04693.1"/>
    </source>
</evidence>
<accession>A0A1H2NGY8</accession>
<dbReference type="InterPro" id="IPR009929">
    <property type="entry name" value="T3SS_YscO"/>
</dbReference>
<dbReference type="Pfam" id="PF07321">
    <property type="entry name" value="YscO"/>
    <property type="match status" value="1"/>
</dbReference>
<dbReference type="InterPro" id="IPR053716">
    <property type="entry name" value="Flag_assembly_chemotaxis_eff"/>
</dbReference>
<dbReference type="RefSeq" id="WP_084379304.1">
    <property type="nucleotide sequence ID" value="NZ_LS483433.1"/>
</dbReference>
<feature type="coiled-coil region" evidence="1">
    <location>
        <begin position="17"/>
        <end position="58"/>
    </location>
</feature>